<dbReference type="Pfam" id="PF02598">
    <property type="entry name" value="Methyltrn_RNA_3"/>
    <property type="match status" value="1"/>
</dbReference>
<dbReference type="Gene3D" id="3.40.1280.10">
    <property type="match status" value="1"/>
</dbReference>
<feature type="region of interest" description="Disordered" evidence="3">
    <location>
        <begin position="1"/>
        <end position="59"/>
    </location>
</feature>
<dbReference type="InterPro" id="IPR012340">
    <property type="entry name" value="NA-bd_OB-fold"/>
</dbReference>
<evidence type="ECO:0000313" key="4">
    <source>
        <dbReference type="EMBL" id="CAD1817112.1"/>
    </source>
</evidence>
<dbReference type="PANTHER" id="PTHR12150:SF13">
    <property type="entry name" value="METHYLTRANSFERASE C9ORF114-RELATED"/>
    <property type="match status" value="1"/>
</dbReference>
<dbReference type="AlphaFoldDB" id="A0A6V7NEW9"/>
<keyword evidence="2" id="KW-0479">Metal-binding</keyword>
<protein>
    <submittedName>
        <fullName evidence="4">Uncharacterized protein</fullName>
    </submittedName>
</protein>
<dbReference type="InterPro" id="IPR003750">
    <property type="entry name" value="Put_MeTrfase-C9orf114-like"/>
</dbReference>
<dbReference type="InterPro" id="IPR006121">
    <property type="entry name" value="HMA_dom"/>
</dbReference>
<organism evidence="4">
    <name type="scientific">Ananas comosus var. bracteatus</name>
    <name type="common">red pineapple</name>
    <dbReference type="NCBI Taxonomy" id="296719"/>
    <lineage>
        <taxon>Eukaryota</taxon>
        <taxon>Viridiplantae</taxon>
        <taxon>Streptophyta</taxon>
        <taxon>Embryophyta</taxon>
        <taxon>Tracheophyta</taxon>
        <taxon>Spermatophyta</taxon>
        <taxon>Magnoliopsida</taxon>
        <taxon>Liliopsida</taxon>
        <taxon>Poales</taxon>
        <taxon>Bromeliaceae</taxon>
        <taxon>Bromelioideae</taxon>
        <taxon>Ananas</taxon>
    </lineage>
</organism>
<evidence type="ECO:0000256" key="2">
    <source>
        <dbReference type="ARBA" id="ARBA00022723"/>
    </source>
</evidence>
<dbReference type="InterPro" id="IPR029026">
    <property type="entry name" value="tRNA_m1G_MTases_N"/>
</dbReference>
<dbReference type="GO" id="GO:0046872">
    <property type="term" value="F:metal ion binding"/>
    <property type="evidence" value="ECO:0007669"/>
    <property type="project" value="UniProtKB-KW"/>
</dbReference>
<accession>A0A6V7NEW9</accession>
<reference evidence="4" key="1">
    <citation type="submission" date="2020-07" db="EMBL/GenBank/DDBJ databases">
        <authorList>
            <person name="Lin J."/>
        </authorList>
    </citation>
    <scope>NUCLEOTIDE SEQUENCE</scope>
</reference>
<dbReference type="SUPFAM" id="SSF75217">
    <property type="entry name" value="alpha/beta knot"/>
    <property type="match status" value="1"/>
</dbReference>
<dbReference type="PANTHER" id="PTHR12150">
    <property type="entry name" value="CLASS IV SAM-BINDING METHYLTRANSFERASE-RELATED"/>
    <property type="match status" value="1"/>
</dbReference>
<feature type="compositionally biased region" description="Basic residues" evidence="3">
    <location>
        <begin position="349"/>
        <end position="358"/>
    </location>
</feature>
<proteinExistence type="inferred from homology"/>
<evidence type="ECO:0000256" key="1">
    <source>
        <dbReference type="ARBA" id="ARBA00009841"/>
    </source>
</evidence>
<evidence type="ECO:0000256" key="3">
    <source>
        <dbReference type="SAM" id="MobiDB-lite"/>
    </source>
</evidence>
<dbReference type="InterPro" id="IPR029028">
    <property type="entry name" value="Alpha/beta_knot_MTases"/>
</dbReference>
<dbReference type="CDD" id="cd00371">
    <property type="entry name" value="HMA"/>
    <property type="match status" value="1"/>
</dbReference>
<name>A0A6V7NEW9_ANACO</name>
<dbReference type="SUPFAM" id="SSF50249">
    <property type="entry name" value="Nucleic acid-binding proteins"/>
    <property type="match status" value="1"/>
</dbReference>
<dbReference type="Gene3D" id="2.40.50.140">
    <property type="entry name" value="Nucleic acid-binding proteins"/>
    <property type="match status" value="1"/>
</dbReference>
<comment type="similarity">
    <text evidence="1">Belongs to the class IV-like SAM-binding methyltransferase superfamily.</text>
</comment>
<gene>
    <name evidence="4" type="ORF">CB5_LOCUS323</name>
</gene>
<dbReference type="PROSITE" id="PS01047">
    <property type="entry name" value="HMA_1"/>
    <property type="match status" value="1"/>
</dbReference>
<dbReference type="EMBL" id="LR862129">
    <property type="protein sequence ID" value="CAD1817112.1"/>
    <property type="molecule type" value="Genomic_DNA"/>
</dbReference>
<feature type="compositionally biased region" description="Basic and acidic residues" evidence="3">
    <location>
        <begin position="9"/>
        <end position="31"/>
    </location>
</feature>
<feature type="region of interest" description="Disordered" evidence="3">
    <location>
        <begin position="337"/>
        <end position="365"/>
    </location>
</feature>
<dbReference type="InterPro" id="IPR017969">
    <property type="entry name" value="Heavy-metal-associated_CS"/>
</dbReference>
<dbReference type="CDD" id="cd18086">
    <property type="entry name" value="HsC9orf114-like"/>
    <property type="match status" value="1"/>
</dbReference>
<sequence length="667" mass="73660">MQLSGTGLLDKDQSPGDRSLKQGPVLERENPSARNGSLRGPVSSSWDRSLTAKMPKKGCQRRVKRFRSTPRASSLRISIRWPVSSQLMTYLLLSSIGIMAVDVDVVVHEDVAEDVEGEEDRETDCILLIQIAYFFSPSPNPTLPQAYSAGIEKRRAVLVSSVAGVSCAACAGSVEKAVKRLPAIQDDAAADVLVNGARRDRRRFRLVRYEELGDNQFTIDRYLSATTSSAPSPGTTTPSTRLGGFLVLLWLAVAGTREAIDGFWCSLERRVPSSSASHAAPVVGTVPTQKLKKPAGVRNLNKNIGNQSETAPTRVDTNLASKQAMKEELEVVMSGIPFHHHNNVDNQSSKKKNKRKRKKVEEEEEKEIVKKEKSTVSIAVAASIIDNTQSLELATRLAGQVARAATIFCIDEVVVFDNQATPDDDSIPTVMKNGNEDESSAHFLVRILRYLDTPQYLRRRLFPMHKSLRFVGLLPPLDAPHHVRKHEWSPYREGVTLDESCAEGTLVDVGLSKNVVVEQVIEPGKRVTVAMGTNRNIGTACLRKIVSPSSPREEMGKYRVIKFDMLQGGYDHIIGTSEHGHVINSSELVIPSFRHLLIAFGGLGGLEESIEEDSNLKGKSVYDVFSAYLNTCPHQGSRTIRTEEAILISLQYFQDPIMRAEQQSKRK</sequence>